<feature type="signal peptide" evidence="1">
    <location>
        <begin position="1"/>
        <end position="19"/>
    </location>
</feature>
<protein>
    <submittedName>
        <fullName evidence="2">Zn-dependent hydrolase</fullName>
    </submittedName>
</protein>
<dbReference type="PANTHER" id="PTHR39189">
    <property type="entry name" value="UPF0173 METAL-DEPENDENT HYDROLASE YTKL"/>
    <property type="match status" value="1"/>
</dbReference>
<sequence>MIRYAVMCLACLVALPVFAQDRRPSHCIAIADAAPGLSYIHKAAWTDPVEPHTVRLRYVAHASFLVQTDAGLNIVTDFTGFLGSAPMIPDVVTMNRAHSTHYTEFPDPAIAHVLRGWGENGGAADHHLELGEVLIRNVPTDIRDGFGGAVEDGNSIFIFEAAGLCIGHLGHLHHVPTDEQFAAIGRLDVVMAPVDGGLTLPLPDMIGVLNRLKSRVVIPMHWFADGSLGRFLAGMEGAFDVVVTEESELTVSLRTLPREPTVIVLRPAWLRAEE</sequence>
<keyword evidence="3" id="KW-1185">Reference proteome</keyword>
<dbReference type="Gene3D" id="3.60.15.10">
    <property type="entry name" value="Ribonuclease Z/Hydroxyacylglutathione hydrolase-like"/>
    <property type="match status" value="1"/>
</dbReference>
<accession>A0A6I6IP32</accession>
<dbReference type="OrthoDB" id="7343000at2"/>
<organism evidence="2 3">
    <name type="scientific">Roseovarius faecimaris</name>
    <dbReference type="NCBI Taxonomy" id="2494550"/>
    <lineage>
        <taxon>Bacteria</taxon>
        <taxon>Pseudomonadati</taxon>
        <taxon>Pseudomonadota</taxon>
        <taxon>Alphaproteobacteria</taxon>
        <taxon>Rhodobacterales</taxon>
        <taxon>Roseobacteraceae</taxon>
        <taxon>Roseovarius</taxon>
    </lineage>
</organism>
<dbReference type="AlphaFoldDB" id="A0A6I6IP32"/>
<name>A0A6I6IP32_9RHOB</name>
<keyword evidence="2" id="KW-0378">Hydrolase</keyword>
<dbReference type="Proteomes" id="UP000428330">
    <property type="component" value="Chromosome"/>
</dbReference>
<dbReference type="GO" id="GO:0016787">
    <property type="term" value="F:hydrolase activity"/>
    <property type="evidence" value="ECO:0007669"/>
    <property type="project" value="UniProtKB-KW"/>
</dbReference>
<keyword evidence="1" id="KW-0732">Signal</keyword>
<dbReference type="RefSeq" id="WP_157706196.1">
    <property type="nucleotide sequence ID" value="NZ_CP034348.1"/>
</dbReference>
<evidence type="ECO:0000256" key="1">
    <source>
        <dbReference type="SAM" id="SignalP"/>
    </source>
</evidence>
<dbReference type="Pfam" id="PF13483">
    <property type="entry name" value="Lactamase_B_3"/>
    <property type="match status" value="1"/>
</dbReference>
<dbReference type="PANTHER" id="PTHR39189:SF1">
    <property type="entry name" value="UPF0173 METAL-DEPENDENT HYDROLASE YTKL"/>
    <property type="match status" value="1"/>
</dbReference>
<gene>
    <name evidence="2" type="ORF">EI983_04415</name>
</gene>
<feature type="chain" id="PRO_5026219188" evidence="1">
    <location>
        <begin position="20"/>
        <end position="274"/>
    </location>
</feature>
<dbReference type="KEGG" id="rom:EI983_04415"/>
<dbReference type="SUPFAM" id="SSF56281">
    <property type="entry name" value="Metallo-hydrolase/oxidoreductase"/>
    <property type="match status" value="1"/>
</dbReference>
<evidence type="ECO:0000313" key="3">
    <source>
        <dbReference type="Proteomes" id="UP000428330"/>
    </source>
</evidence>
<dbReference type="EMBL" id="CP034348">
    <property type="protein sequence ID" value="QGX97561.1"/>
    <property type="molecule type" value="Genomic_DNA"/>
</dbReference>
<reference evidence="3" key="1">
    <citation type="submission" date="2018-12" db="EMBL/GenBank/DDBJ databases">
        <title>Complete genome sequence of Roseovarius sp. MME-070.</title>
        <authorList>
            <person name="Nam Y.-D."/>
            <person name="Kang J."/>
            <person name="Chung W.-H."/>
            <person name="Park Y.S."/>
        </authorList>
    </citation>
    <scope>NUCLEOTIDE SEQUENCE [LARGE SCALE GENOMIC DNA]</scope>
    <source>
        <strain evidence="3">MME-070</strain>
    </source>
</reference>
<evidence type="ECO:0000313" key="2">
    <source>
        <dbReference type="EMBL" id="QGX97561.1"/>
    </source>
</evidence>
<proteinExistence type="predicted"/>
<dbReference type="InterPro" id="IPR036866">
    <property type="entry name" value="RibonucZ/Hydroxyglut_hydro"/>
</dbReference>